<dbReference type="AlphaFoldDB" id="A0A182E1N2"/>
<reference evidence="3" key="1">
    <citation type="submission" date="2016-06" db="UniProtKB">
        <authorList>
            <consortium name="WormBaseParasite"/>
        </authorList>
    </citation>
    <scope>IDENTIFICATION</scope>
</reference>
<evidence type="ECO:0000313" key="2">
    <source>
        <dbReference type="Proteomes" id="UP000271087"/>
    </source>
</evidence>
<evidence type="ECO:0000313" key="3">
    <source>
        <dbReference type="WBParaSite" id="nOo.2.0.1.t01871-RA"/>
    </source>
</evidence>
<dbReference type="OrthoDB" id="5804714at2759"/>
<protein>
    <submittedName>
        <fullName evidence="3">Apple domain-containing protein</fullName>
    </submittedName>
</protein>
<dbReference type="STRING" id="42157.A0A182E1N2"/>
<accession>A0A182E1N2</accession>
<reference evidence="1 2" key="2">
    <citation type="submission" date="2018-08" db="EMBL/GenBank/DDBJ databases">
        <authorList>
            <person name="Laetsch R D."/>
            <person name="Stevens L."/>
            <person name="Kumar S."/>
            <person name="Blaxter L. M."/>
        </authorList>
    </citation>
    <scope>NUCLEOTIDE SEQUENCE [LARGE SCALE GENOMIC DNA]</scope>
</reference>
<gene>
    <name evidence="1" type="ORF">NOO_LOCUS1871</name>
</gene>
<evidence type="ECO:0000313" key="1">
    <source>
        <dbReference type="EMBL" id="VDK65098.1"/>
    </source>
</evidence>
<sequence>MDKQTTRPVATGVVIYVDLRINYGIIHASGYGRVLISRNFDKNLVQLSNWLSVEVEPNTRPILTFERTFCNFVDAGKPKIVDELLPTGTSVSKTGTMNLRIQTPVFLGNITFGNSVGLSPHLGRVYLSGTVCKKFKLSPLTWIHCGVVSVTPCEDNFNSFWEARTTGCEDSGDPKLSQCVRRCLGRFHAFKEKNVCILQLFNRHDKNAGFAYVHSFDFAHTVREEDLKKASAIQVYVAPQLVHFPELPVPTCYARIVDNGLQDVQVGTAAEKLAVLDISVTDKSDDVAANGGSMILKNTVRKNDLICDTDCETIDFISRMLAYQLVAKNIKKTDPVLFDDLCAFITKNLKSGDRTFQAKTQKQIRIIICLEYYKDILHRKSYVRCILNLL</sequence>
<proteinExistence type="predicted"/>
<dbReference type="EMBL" id="UYRW01000260">
    <property type="protein sequence ID" value="VDK65098.1"/>
    <property type="molecule type" value="Genomic_DNA"/>
</dbReference>
<dbReference type="Proteomes" id="UP000271087">
    <property type="component" value="Unassembled WGS sequence"/>
</dbReference>
<name>A0A182E1N2_ONCOC</name>
<organism evidence="3">
    <name type="scientific">Onchocerca ochengi</name>
    <name type="common">Filarial nematode worm</name>
    <dbReference type="NCBI Taxonomy" id="42157"/>
    <lineage>
        <taxon>Eukaryota</taxon>
        <taxon>Metazoa</taxon>
        <taxon>Ecdysozoa</taxon>
        <taxon>Nematoda</taxon>
        <taxon>Chromadorea</taxon>
        <taxon>Rhabditida</taxon>
        <taxon>Spirurina</taxon>
        <taxon>Spiruromorpha</taxon>
        <taxon>Filarioidea</taxon>
        <taxon>Onchocercidae</taxon>
        <taxon>Onchocerca</taxon>
    </lineage>
</organism>
<dbReference type="WBParaSite" id="nOo.2.0.1.t01871-RA">
    <property type="protein sequence ID" value="nOo.2.0.1.t01871-RA"/>
    <property type="gene ID" value="nOo.2.0.1.g01871"/>
</dbReference>
<keyword evidence="2" id="KW-1185">Reference proteome</keyword>